<dbReference type="AlphaFoldDB" id="A0A0N4W007"/>
<evidence type="ECO:0000313" key="3">
    <source>
        <dbReference type="EMBL" id="VDO17339.1"/>
    </source>
</evidence>
<name>A0A0N4W007_HAEPC</name>
<sequence>MKHVGFGCEGMELGPDAKPRVRGATDISCNSNSVTLTVRTQRPMHGHAYADHFHNSPQCTLVGDHEQNRT</sequence>
<dbReference type="WBParaSite" id="HPLM_0000288101-mRNA-1">
    <property type="protein sequence ID" value="HPLM_0000288101-mRNA-1"/>
    <property type="gene ID" value="HPLM_0000288101"/>
</dbReference>
<dbReference type="EMBL" id="UZAF01007396">
    <property type="protein sequence ID" value="VDO17339.1"/>
    <property type="molecule type" value="Genomic_DNA"/>
</dbReference>
<evidence type="ECO:0000256" key="1">
    <source>
        <dbReference type="SAM" id="MobiDB-lite"/>
    </source>
</evidence>
<feature type="domain" description="Cuticlin N-terminal" evidence="2">
    <location>
        <begin position="23"/>
        <end position="67"/>
    </location>
</feature>
<gene>
    <name evidence="3" type="ORF">HPLM_LOCUS2875</name>
</gene>
<reference evidence="3 4" key="2">
    <citation type="submission" date="2018-11" db="EMBL/GenBank/DDBJ databases">
        <authorList>
            <consortium name="Pathogen Informatics"/>
        </authorList>
    </citation>
    <scope>NUCLEOTIDE SEQUENCE [LARGE SCALE GENOMIC DNA]</scope>
    <source>
        <strain evidence="3 4">MHpl1</strain>
    </source>
</reference>
<protein>
    <submittedName>
        <fullName evidence="5">ZP domain-containing protein</fullName>
    </submittedName>
</protein>
<reference evidence="5" key="1">
    <citation type="submission" date="2017-02" db="UniProtKB">
        <authorList>
            <consortium name="WormBaseParasite"/>
        </authorList>
    </citation>
    <scope>IDENTIFICATION</scope>
</reference>
<dbReference type="OrthoDB" id="5828068at2759"/>
<organism evidence="5">
    <name type="scientific">Haemonchus placei</name>
    <name type="common">Barber's pole worm</name>
    <dbReference type="NCBI Taxonomy" id="6290"/>
    <lineage>
        <taxon>Eukaryota</taxon>
        <taxon>Metazoa</taxon>
        <taxon>Ecdysozoa</taxon>
        <taxon>Nematoda</taxon>
        <taxon>Chromadorea</taxon>
        <taxon>Rhabditida</taxon>
        <taxon>Rhabditina</taxon>
        <taxon>Rhabditomorpha</taxon>
        <taxon>Strongyloidea</taxon>
        <taxon>Trichostrongylidae</taxon>
        <taxon>Haemonchus</taxon>
    </lineage>
</organism>
<keyword evidence="4" id="KW-1185">Reference proteome</keyword>
<accession>A0A0N4W007</accession>
<evidence type="ECO:0000313" key="5">
    <source>
        <dbReference type="WBParaSite" id="HPLM_0000288101-mRNA-1"/>
    </source>
</evidence>
<dbReference type="Pfam" id="PF25057">
    <property type="entry name" value="CUT_N"/>
    <property type="match status" value="1"/>
</dbReference>
<dbReference type="InterPro" id="IPR056953">
    <property type="entry name" value="CUT_N"/>
</dbReference>
<proteinExistence type="predicted"/>
<feature type="region of interest" description="Disordered" evidence="1">
    <location>
        <begin position="48"/>
        <end position="70"/>
    </location>
</feature>
<evidence type="ECO:0000313" key="4">
    <source>
        <dbReference type="Proteomes" id="UP000268014"/>
    </source>
</evidence>
<dbReference type="Proteomes" id="UP000268014">
    <property type="component" value="Unassembled WGS sequence"/>
</dbReference>
<evidence type="ECO:0000259" key="2">
    <source>
        <dbReference type="Pfam" id="PF25057"/>
    </source>
</evidence>
<dbReference type="STRING" id="6290.A0A0N4W007"/>